<reference evidence="8" key="1">
    <citation type="submission" date="2015-11" db="EMBL/GenBank/DDBJ databases">
        <title>De novo transcriptome assembly of four potential Pierce s Disease insect vectors from Arizona vineyards.</title>
        <authorList>
            <person name="Tassone E.E."/>
        </authorList>
    </citation>
    <scope>NUCLEOTIDE SEQUENCE</scope>
</reference>
<comment type="similarity">
    <text evidence="1">Belongs to the glycosyl hydrolase 39 family.</text>
</comment>
<evidence type="ECO:0000256" key="5">
    <source>
        <dbReference type="SAM" id="SignalP"/>
    </source>
</evidence>
<name>A0A1B6M9N3_9HEMI</name>
<gene>
    <name evidence="8" type="ORF">g.18211</name>
</gene>
<dbReference type="SUPFAM" id="SSF51445">
    <property type="entry name" value="(Trans)glycosidases"/>
    <property type="match status" value="1"/>
</dbReference>
<dbReference type="Gene3D" id="2.60.40.1500">
    <property type="entry name" value="Glycosyl hydrolase domain, family 39"/>
    <property type="match status" value="1"/>
</dbReference>
<dbReference type="InterPro" id="IPR000514">
    <property type="entry name" value="Glyco_hydro_39"/>
</dbReference>
<proteinExistence type="inferred from homology"/>
<feature type="domain" description="Glycosyl hydrolases family 39 N-terminal catalytic" evidence="6">
    <location>
        <begin position="32"/>
        <end position="500"/>
    </location>
</feature>
<feature type="chain" id="PRO_5008588008" description="Alpha-L-iduronidase" evidence="5">
    <location>
        <begin position="23"/>
        <end position="632"/>
    </location>
</feature>
<dbReference type="Pfam" id="PF01229">
    <property type="entry name" value="Glyco_hydro_39"/>
    <property type="match status" value="1"/>
</dbReference>
<dbReference type="SUPFAM" id="SSF51011">
    <property type="entry name" value="Glycosyl hydrolase domain"/>
    <property type="match status" value="1"/>
</dbReference>
<dbReference type="GO" id="GO:0003940">
    <property type="term" value="F:L-iduronidase activity"/>
    <property type="evidence" value="ECO:0007669"/>
    <property type="project" value="TreeGrafter"/>
</dbReference>
<dbReference type="InterPro" id="IPR049166">
    <property type="entry name" value="GH39_cat"/>
</dbReference>
<feature type="domain" description="Alpha-L-iduronidase C-terminal" evidence="7">
    <location>
        <begin position="541"/>
        <end position="631"/>
    </location>
</feature>
<dbReference type="Gene3D" id="3.20.20.80">
    <property type="entry name" value="Glycosidases"/>
    <property type="match status" value="1"/>
</dbReference>
<evidence type="ECO:0008006" key="9">
    <source>
        <dbReference type="Google" id="ProtNLM"/>
    </source>
</evidence>
<dbReference type="InterPro" id="IPR049165">
    <property type="entry name" value="GH39_as"/>
</dbReference>
<dbReference type="GO" id="GO:0005975">
    <property type="term" value="P:carbohydrate metabolic process"/>
    <property type="evidence" value="ECO:0007669"/>
    <property type="project" value="InterPro"/>
</dbReference>
<dbReference type="InterPro" id="IPR013783">
    <property type="entry name" value="Ig-like_fold"/>
</dbReference>
<evidence type="ECO:0000259" key="7">
    <source>
        <dbReference type="Pfam" id="PF21200"/>
    </source>
</evidence>
<organism evidence="8">
    <name type="scientific">Graphocephala atropunctata</name>
    <dbReference type="NCBI Taxonomy" id="36148"/>
    <lineage>
        <taxon>Eukaryota</taxon>
        <taxon>Metazoa</taxon>
        <taxon>Ecdysozoa</taxon>
        <taxon>Arthropoda</taxon>
        <taxon>Hexapoda</taxon>
        <taxon>Insecta</taxon>
        <taxon>Pterygota</taxon>
        <taxon>Neoptera</taxon>
        <taxon>Paraneoptera</taxon>
        <taxon>Hemiptera</taxon>
        <taxon>Auchenorrhyncha</taxon>
        <taxon>Membracoidea</taxon>
        <taxon>Cicadellidae</taxon>
        <taxon>Cicadellinae</taxon>
        <taxon>Cicadellini</taxon>
        <taxon>Graphocephala</taxon>
    </lineage>
</organism>
<accession>A0A1B6M9N3</accession>
<dbReference type="PANTHER" id="PTHR12631:SF8">
    <property type="entry name" value="ALPHA-L-IDURONIDASE"/>
    <property type="match status" value="1"/>
</dbReference>
<dbReference type="Gene3D" id="2.60.40.10">
    <property type="entry name" value="Immunoglobulins"/>
    <property type="match status" value="1"/>
</dbReference>
<dbReference type="InterPro" id="IPR017853">
    <property type="entry name" value="GH"/>
</dbReference>
<keyword evidence="3" id="KW-0326">Glycosidase</keyword>
<evidence type="ECO:0000256" key="2">
    <source>
        <dbReference type="ARBA" id="ARBA00022801"/>
    </source>
</evidence>
<keyword evidence="2" id="KW-0378">Hydrolase</keyword>
<keyword evidence="5" id="KW-0732">Signal</keyword>
<dbReference type="PANTHER" id="PTHR12631">
    <property type="entry name" value="ALPHA-L-IDURONIDASE"/>
    <property type="match status" value="1"/>
</dbReference>
<feature type="active site" description="Proton donor" evidence="4">
    <location>
        <position position="182"/>
    </location>
</feature>
<dbReference type="Pfam" id="PF21200">
    <property type="entry name" value="Glyco_hydro_39_C"/>
    <property type="match status" value="1"/>
</dbReference>
<dbReference type="EMBL" id="GEBQ01007350">
    <property type="protein sequence ID" value="JAT32627.1"/>
    <property type="molecule type" value="Transcribed_RNA"/>
</dbReference>
<sequence>MRYTMLALEVFQLLLLAISTTGTKHLGADFDVVVDLTSSVGDMRRIWDNTGLSPPESGNAAVEYLTSKEQLVNLALIGSLPFKGISHVRIHWLLDLITVNYVDIDPIFNYQSLDHLIWWLKVFRMRPSFELMGNPGNAFDDLDSNPKTLILWEKLITDLAAHYISKFGKKEVENWRFELWNEPDSKQYNILNLTTSGYLKYAVASMKGMEANGLKVNGPAGTFRDFEHHNLTWSLLQMCNNMIAITGRCGLDTITFHKKGGGDAQEVFTSSAEFFSTATTVYPLLKTIPFANNEADILSGWWREEEWRGDVNYAARVVEVLTSFLAAVNQQNFSVAYISNDNGFINQIPAYFNQRTLLTRFQMNSSEDRHSQFIRKPVMVAMGLLSYLGPKEMPVFLRHLTNSSDCDSRISVLAAGDGVEVAPGWSAAVVIAISALQPNCPDKTLRLDLKLPSDIEFTYVVYQLDNVLTNPKHIWEQNGNPDFPDASLLNEMRSHEGPHVGQTGSVVGDWEILSLQVKCPSVALVHLCVRPLNPPEKVLQLHAVNITFNEVLLLWQDSNTRCVKTYEVFFCAGNCLNNEYTLITNRTVIMLAYQYKATSGVLGEEGSRGKYKVRVQDYWDRLGAFSDVFVYP</sequence>
<feature type="signal peptide" evidence="5">
    <location>
        <begin position="1"/>
        <end position="22"/>
    </location>
</feature>
<dbReference type="PROSITE" id="PS01027">
    <property type="entry name" value="GLYCOSYL_HYDROL_F39"/>
    <property type="match status" value="1"/>
</dbReference>
<evidence type="ECO:0000256" key="3">
    <source>
        <dbReference type="ARBA" id="ARBA00023295"/>
    </source>
</evidence>
<dbReference type="InterPro" id="IPR049167">
    <property type="entry name" value="GH39_C"/>
</dbReference>
<evidence type="ECO:0000259" key="6">
    <source>
        <dbReference type="Pfam" id="PF01229"/>
    </source>
</evidence>
<evidence type="ECO:0000313" key="8">
    <source>
        <dbReference type="EMBL" id="JAT32627.1"/>
    </source>
</evidence>
<protein>
    <recommendedName>
        <fullName evidence="9">Alpha-L-iduronidase</fullName>
    </recommendedName>
</protein>
<dbReference type="PRINTS" id="PR00745">
    <property type="entry name" value="GLHYDRLASE39"/>
</dbReference>
<dbReference type="InterPro" id="IPR051923">
    <property type="entry name" value="Glycosyl_Hydrolase_39"/>
</dbReference>
<dbReference type="AlphaFoldDB" id="A0A1B6M9N3"/>
<evidence type="ECO:0000256" key="1">
    <source>
        <dbReference type="ARBA" id="ARBA00008875"/>
    </source>
</evidence>
<evidence type="ECO:0000256" key="4">
    <source>
        <dbReference type="PIRSR" id="PIRSR600514-1"/>
    </source>
</evidence>